<reference evidence="2" key="1">
    <citation type="journal article" date="2014" name="Front. Microbiol.">
        <title>High frequency of phylogenetically diverse reductive dehalogenase-homologous genes in deep subseafloor sedimentary metagenomes.</title>
        <authorList>
            <person name="Kawai M."/>
            <person name="Futagami T."/>
            <person name="Toyoda A."/>
            <person name="Takaki Y."/>
            <person name="Nishi S."/>
            <person name="Hori S."/>
            <person name="Arai W."/>
            <person name="Tsubouchi T."/>
            <person name="Morono Y."/>
            <person name="Uchiyama I."/>
            <person name="Ito T."/>
            <person name="Fujiyama A."/>
            <person name="Inagaki F."/>
            <person name="Takami H."/>
        </authorList>
    </citation>
    <scope>NUCLEOTIDE SEQUENCE</scope>
    <source>
        <strain evidence="2">Expedition CK06-06</strain>
    </source>
</reference>
<accession>X1BLX6</accession>
<dbReference type="EMBL" id="BART01011216">
    <property type="protein sequence ID" value="GAG82197.1"/>
    <property type="molecule type" value="Genomic_DNA"/>
</dbReference>
<evidence type="ECO:0008006" key="3">
    <source>
        <dbReference type="Google" id="ProtNLM"/>
    </source>
</evidence>
<evidence type="ECO:0000313" key="2">
    <source>
        <dbReference type="EMBL" id="GAG82197.1"/>
    </source>
</evidence>
<feature type="transmembrane region" description="Helical" evidence="1">
    <location>
        <begin position="56"/>
        <end position="85"/>
    </location>
</feature>
<protein>
    <recommendedName>
        <fullName evidence="3">V-type ATP synthase subunit I</fullName>
    </recommendedName>
</protein>
<feature type="transmembrane region" description="Helical" evidence="1">
    <location>
        <begin position="20"/>
        <end position="44"/>
    </location>
</feature>
<feature type="transmembrane region" description="Helical" evidence="1">
    <location>
        <begin position="140"/>
        <end position="160"/>
    </location>
</feature>
<organism evidence="2">
    <name type="scientific">marine sediment metagenome</name>
    <dbReference type="NCBI Taxonomy" id="412755"/>
    <lineage>
        <taxon>unclassified sequences</taxon>
        <taxon>metagenomes</taxon>
        <taxon>ecological metagenomes</taxon>
    </lineage>
</organism>
<keyword evidence="1" id="KW-1133">Transmembrane helix</keyword>
<proteinExistence type="predicted"/>
<feature type="transmembrane region" description="Helical" evidence="1">
    <location>
        <begin position="105"/>
        <end position="128"/>
    </location>
</feature>
<evidence type="ECO:0000256" key="1">
    <source>
        <dbReference type="SAM" id="Phobius"/>
    </source>
</evidence>
<keyword evidence="1" id="KW-0812">Transmembrane</keyword>
<keyword evidence="1" id="KW-0472">Membrane</keyword>
<comment type="caution">
    <text evidence="2">The sequence shown here is derived from an EMBL/GenBank/DDBJ whole genome shotgun (WGS) entry which is preliminary data.</text>
</comment>
<feature type="non-terminal residue" evidence="2">
    <location>
        <position position="192"/>
    </location>
</feature>
<name>X1BLX6_9ZZZZ</name>
<sequence length="192" mass="20605">MEYPGTLKLTPTPFLAPFFALFLAICLTDGGYGIILLVLSYLMVKKFKVEGGAKKLFNMLFIVGFVTLGIGIITGGVFGIEFTHLPASLGFFKKLALLNPMRDPMTFLAICLGLGLIHLLLGIGLEVWEDLRRKDIVSAVLDHASWIVLILGILLVAMPISKGFLSGASSATTQGANPGPNIAMSFSFQNLA</sequence>
<gene>
    <name evidence="2" type="ORF">S01H4_23993</name>
</gene>
<dbReference type="AlphaFoldDB" id="X1BLX6"/>